<evidence type="ECO:0000313" key="2">
    <source>
        <dbReference type="Proteomes" id="UP000790580"/>
    </source>
</evidence>
<dbReference type="EMBL" id="JAHQCR010000043">
    <property type="protein sequence ID" value="MBU9721736.1"/>
    <property type="molecule type" value="Genomic_DNA"/>
</dbReference>
<protein>
    <submittedName>
        <fullName evidence="1">Uncharacterized protein</fullName>
    </submittedName>
</protein>
<gene>
    <name evidence="1" type="ORF">KS407_09810</name>
</gene>
<dbReference type="Proteomes" id="UP000790580">
    <property type="component" value="Unassembled WGS sequence"/>
</dbReference>
<name>A0ABS6JT36_9BACI</name>
<dbReference type="RefSeq" id="WP_088076535.1">
    <property type="nucleotide sequence ID" value="NZ_JAHQCR010000043.1"/>
</dbReference>
<accession>A0ABS6JT36</accession>
<comment type="caution">
    <text evidence="1">The sequence shown here is derived from an EMBL/GenBank/DDBJ whole genome shotgun (WGS) entry which is preliminary data.</text>
</comment>
<reference evidence="1 2" key="1">
    <citation type="submission" date="2021-06" db="EMBL/GenBank/DDBJ databases">
        <title>Bacillus sp. RD4P76, an endophyte from a halophyte.</title>
        <authorList>
            <person name="Sun J.-Q."/>
        </authorList>
    </citation>
    <scope>NUCLEOTIDE SEQUENCE [LARGE SCALE GENOMIC DNA]</scope>
    <source>
        <strain evidence="1 2">JCM 17098</strain>
    </source>
</reference>
<sequence length="63" mass="7403">MKRPQLLETEITTALSFLSSPMKRKWKKYSMQESGLLSFIYIQSNNIIRKEKEATPQTLLIEI</sequence>
<evidence type="ECO:0000313" key="1">
    <source>
        <dbReference type="EMBL" id="MBU9721736.1"/>
    </source>
</evidence>
<organism evidence="1 2">
    <name type="scientific">Evansella alkalicola</name>
    <dbReference type="NCBI Taxonomy" id="745819"/>
    <lineage>
        <taxon>Bacteria</taxon>
        <taxon>Bacillati</taxon>
        <taxon>Bacillota</taxon>
        <taxon>Bacilli</taxon>
        <taxon>Bacillales</taxon>
        <taxon>Bacillaceae</taxon>
        <taxon>Evansella</taxon>
    </lineage>
</organism>
<keyword evidence="2" id="KW-1185">Reference proteome</keyword>
<proteinExistence type="predicted"/>